<name>A0A1L9VKC6_ASPGL</name>
<dbReference type="CDD" id="cd00067">
    <property type="entry name" value="GAL4"/>
    <property type="match status" value="1"/>
</dbReference>
<evidence type="ECO:0000256" key="5">
    <source>
        <dbReference type="ARBA" id="ARBA00023242"/>
    </source>
</evidence>
<sequence>MQHKRLVSGAKVAIPRQRSKTTPVHRRVRVACESCRQRKIKCSGGTPVCRQCDELSLPCHYPLSARERARRQLNNLAERVTEYETLLRDISPYVDKRIADRILATLEKYAASSEMVQGEESQDDETSSSSSIGSLDKIDRVEEDLNRTPWTRATGYMGKNSEVTWMQSLQKETEHRSQKLAGPSEAKADDQFSIHCMSYHLDNMDISVPRPVQVYRMPPQSVADRLFDDFLDTIYPFFPIINRPLFRSQYQTFFRGSARPGDKWLAILNLIFAIAAKHAHLTQSPWRGESHDHLVYLTRARTLSMNGDILFSHPDLQQIQVEGLTAFYLVACDQLNRAWRIAALAVRSSLSLGLNLKNTSNATVVASKEARYKVWWCVYTLEHMLGIMTGRVTCISDGAFKTPFPLPFDEEQPSEPGVAELLGNHDLHLELIESKLACYHIRHVLLDPQGVERPSYTQKKDEASWLKSRPPSSALGFLYYADLAVIAQEIVNQVYSLDCCTISWDHIESRIRILRTRVELWQSNLPDAYDFTNLRDQGQEMLRTKLLLGFHYYSSRITLGRPCLCRRGSQPTLSDQRSTFSHEMALVALESARLMLDLIPNSPDPIWLYRTCPWWCILHYLMQSVTVLLIELSFGCIHQPEEEKNILKYSRKAVLWLLAMSDYSLASRRAWELCDSSFRRIAQGMDYDMGYSLDSIQRQRGEQLSLRQKSPSRSKAHIAESPPPGSPTSDHGFPFDPISGELIRSFFPFIEEEDPWDEV</sequence>
<evidence type="ECO:0000256" key="1">
    <source>
        <dbReference type="ARBA" id="ARBA00022723"/>
    </source>
</evidence>
<dbReference type="VEuPathDB" id="FungiDB:ASPGLDRAFT_66615"/>
<dbReference type="Gene3D" id="4.10.240.10">
    <property type="entry name" value="Zn(2)-C6 fungal-type DNA-binding domain"/>
    <property type="match status" value="1"/>
</dbReference>
<evidence type="ECO:0000256" key="2">
    <source>
        <dbReference type="ARBA" id="ARBA00023015"/>
    </source>
</evidence>
<proteinExistence type="predicted"/>
<dbReference type="GO" id="GO:0006351">
    <property type="term" value="P:DNA-templated transcription"/>
    <property type="evidence" value="ECO:0007669"/>
    <property type="project" value="InterPro"/>
</dbReference>
<evidence type="ECO:0000313" key="8">
    <source>
        <dbReference type="EMBL" id="OJJ84376.1"/>
    </source>
</evidence>
<dbReference type="SMART" id="SM00906">
    <property type="entry name" value="Fungal_trans"/>
    <property type="match status" value="1"/>
</dbReference>
<dbReference type="Proteomes" id="UP000184300">
    <property type="component" value="Unassembled WGS sequence"/>
</dbReference>
<dbReference type="InterPro" id="IPR007219">
    <property type="entry name" value="XnlR_reg_dom"/>
</dbReference>
<protein>
    <recommendedName>
        <fullName evidence="7">Zn(2)-C6 fungal-type domain-containing protein</fullName>
    </recommendedName>
</protein>
<feature type="region of interest" description="Disordered" evidence="6">
    <location>
        <begin position="705"/>
        <end position="737"/>
    </location>
</feature>
<keyword evidence="4" id="KW-0804">Transcription</keyword>
<keyword evidence="2" id="KW-0805">Transcription regulation</keyword>
<dbReference type="PANTHER" id="PTHR47654:SF3">
    <property type="entry name" value="ZN(II)2CYS6 TRANSCRIPTION FACTOR (EUROFUNG)"/>
    <property type="match status" value="1"/>
</dbReference>
<organism evidence="8 9">
    <name type="scientific">Aspergillus glaucus CBS 516.65</name>
    <dbReference type="NCBI Taxonomy" id="1160497"/>
    <lineage>
        <taxon>Eukaryota</taxon>
        <taxon>Fungi</taxon>
        <taxon>Dikarya</taxon>
        <taxon>Ascomycota</taxon>
        <taxon>Pezizomycotina</taxon>
        <taxon>Eurotiomycetes</taxon>
        <taxon>Eurotiomycetidae</taxon>
        <taxon>Eurotiales</taxon>
        <taxon>Aspergillaceae</taxon>
        <taxon>Aspergillus</taxon>
        <taxon>Aspergillus subgen. Aspergillus</taxon>
    </lineage>
</organism>
<dbReference type="PROSITE" id="PS50048">
    <property type="entry name" value="ZN2_CY6_FUNGAL_2"/>
    <property type="match status" value="1"/>
</dbReference>
<dbReference type="InterPro" id="IPR036864">
    <property type="entry name" value="Zn2-C6_fun-type_DNA-bd_sf"/>
</dbReference>
<evidence type="ECO:0000259" key="7">
    <source>
        <dbReference type="PROSITE" id="PS50048"/>
    </source>
</evidence>
<dbReference type="CDD" id="cd12148">
    <property type="entry name" value="fungal_TF_MHR"/>
    <property type="match status" value="1"/>
</dbReference>
<feature type="domain" description="Zn(2)-C6 fungal-type" evidence="7">
    <location>
        <begin position="31"/>
        <end position="61"/>
    </location>
</feature>
<keyword evidence="1" id="KW-0479">Metal-binding</keyword>
<keyword evidence="3" id="KW-0238">DNA-binding</keyword>
<dbReference type="SUPFAM" id="SSF57701">
    <property type="entry name" value="Zn2/Cys6 DNA-binding domain"/>
    <property type="match status" value="1"/>
</dbReference>
<dbReference type="AlphaFoldDB" id="A0A1L9VKC6"/>
<accession>A0A1L9VKC6</accession>
<evidence type="ECO:0000256" key="6">
    <source>
        <dbReference type="SAM" id="MobiDB-lite"/>
    </source>
</evidence>
<dbReference type="Pfam" id="PF00172">
    <property type="entry name" value="Zn_clus"/>
    <property type="match status" value="1"/>
</dbReference>
<evidence type="ECO:0000256" key="4">
    <source>
        <dbReference type="ARBA" id="ARBA00023163"/>
    </source>
</evidence>
<keyword evidence="5" id="KW-0539">Nucleus</keyword>
<dbReference type="PANTHER" id="PTHR47654">
    <property type="entry name" value="ZN(II)2CYS6 TRANSCRIPTION FACTOR (EUROFUNG)-RELATED"/>
    <property type="match status" value="1"/>
</dbReference>
<feature type="region of interest" description="Disordered" evidence="6">
    <location>
        <begin position="114"/>
        <end position="138"/>
    </location>
</feature>
<dbReference type="PROSITE" id="PS00463">
    <property type="entry name" value="ZN2_CY6_FUNGAL_1"/>
    <property type="match status" value="1"/>
</dbReference>
<dbReference type="InterPro" id="IPR053230">
    <property type="entry name" value="Trans_reg_galc"/>
</dbReference>
<reference evidence="9" key="1">
    <citation type="journal article" date="2017" name="Genome Biol.">
        <title>Comparative genomics reveals high biological diversity and specific adaptations in the industrially and medically important fungal genus Aspergillus.</title>
        <authorList>
            <person name="de Vries R.P."/>
            <person name="Riley R."/>
            <person name="Wiebenga A."/>
            <person name="Aguilar-Osorio G."/>
            <person name="Amillis S."/>
            <person name="Uchima C.A."/>
            <person name="Anderluh G."/>
            <person name="Asadollahi M."/>
            <person name="Askin M."/>
            <person name="Barry K."/>
            <person name="Battaglia E."/>
            <person name="Bayram O."/>
            <person name="Benocci T."/>
            <person name="Braus-Stromeyer S.A."/>
            <person name="Caldana C."/>
            <person name="Canovas D."/>
            <person name="Cerqueira G.C."/>
            <person name="Chen F."/>
            <person name="Chen W."/>
            <person name="Choi C."/>
            <person name="Clum A."/>
            <person name="Dos Santos R.A."/>
            <person name="Damasio A.R."/>
            <person name="Diallinas G."/>
            <person name="Emri T."/>
            <person name="Fekete E."/>
            <person name="Flipphi M."/>
            <person name="Freyberg S."/>
            <person name="Gallo A."/>
            <person name="Gournas C."/>
            <person name="Habgood R."/>
            <person name="Hainaut M."/>
            <person name="Harispe M.L."/>
            <person name="Henrissat B."/>
            <person name="Hilden K.S."/>
            <person name="Hope R."/>
            <person name="Hossain A."/>
            <person name="Karabika E."/>
            <person name="Karaffa L."/>
            <person name="Karanyi Z."/>
            <person name="Krasevec N."/>
            <person name="Kuo A."/>
            <person name="Kusch H."/>
            <person name="LaButti K."/>
            <person name="Lagendijk E.L."/>
            <person name="Lapidus A."/>
            <person name="Levasseur A."/>
            <person name="Lindquist E."/>
            <person name="Lipzen A."/>
            <person name="Logrieco A.F."/>
            <person name="MacCabe A."/>
            <person name="Maekelae M.R."/>
            <person name="Malavazi I."/>
            <person name="Melin P."/>
            <person name="Meyer V."/>
            <person name="Mielnichuk N."/>
            <person name="Miskei M."/>
            <person name="Molnar A.P."/>
            <person name="Mule G."/>
            <person name="Ngan C.Y."/>
            <person name="Orejas M."/>
            <person name="Orosz E."/>
            <person name="Ouedraogo J.P."/>
            <person name="Overkamp K.M."/>
            <person name="Park H.-S."/>
            <person name="Perrone G."/>
            <person name="Piumi F."/>
            <person name="Punt P.J."/>
            <person name="Ram A.F."/>
            <person name="Ramon A."/>
            <person name="Rauscher S."/>
            <person name="Record E."/>
            <person name="Riano-Pachon D.M."/>
            <person name="Robert V."/>
            <person name="Roehrig J."/>
            <person name="Ruller R."/>
            <person name="Salamov A."/>
            <person name="Salih N.S."/>
            <person name="Samson R.A."/>
            <person name="Sandor E."/>
            <person name="Sanguinetti M."/>
            <person name="Schuetze T."/>
            <person name="Sepcic K."/>
            <person name="Shelest E."/>
            <person name="Sherlock G."/>
            <person name="Sophianopoulou V."/>
            <person name="Squina F.M."/>
            <person name="Sun H."/>
            <person name="Susca A."/>
            <person name="Todd R.B."/>
            <person name="Tsang A."/>
            <person name="Unkles S.E."/>
            <person name="van de Wiele N."/>
            <person name="van Rossen-Uffink D."/>
            <person name="Oliveira J.V."/>
            <person name="Vesth T.C."/>
            <person name="Visser J."/>
            <person name="Yu J.-H."/>
            <person name="Zhou M."/>
            <person name="Andersen M.R."/>
            <person name="Archer D.B."/>
            <person name="Baker S.E."/>
            <person name="Benoit I."/>
            <person name="Brakhage A.A."/>
            <person name="Braus G.H."/>
            <person name="Fischer R."/>
            <person name="Frisvad J.C."/>
            <person name="Goldman G.H."/>
            <person name="Houbraken J."/>
            <person name="Oakley B."/>
            <person name="Pocsi I."/>
            <person name="Scazzocchio C."/>
            <person name="Seiboth B."/>
            <person name="vanKuyk P.A."/>
            <person name="Wortman J."/>
            <person name="Dyer P.S."/>
            <person name="Grigoriev I.V."/>
        </authorList>
    </citation>
    <scope>NUCLEOTIDE SEQUENCE [LARGE SCALE GENOMIC DNA]</scope>
    <source>
        <strain evidence="9">CBS 516.65</strain>
    </source>
</reference>
<keyword evidence="9" id="KW-1185">Reference proteome</keyword>
<feature type="region of interest" description="Disordered" evidence="6">
    <location>
        <begin position="1"/>
        <end position="20"/>
    </location>
</feature>
<dbReference type="EMBL" id="KV878897">
    <property type="protein sequence ID" value="OJJ84376.1"/>
    <property type="molecule type" value="Genomic_DNA"/>
</dbReference>
<dbReference type="OrthoDB" id="5296287at2759"/>
<dbReference type="SMART" id="SM00066">
    <property type="entry name" value="GAL4"/>
    <property type="match status" value="1"/>
</dbReference>
<dbReference type="GO" id="GO:0003677">
    <property type="term" value="F:DNA binding"/>
    <property type="evidence" value="ECO:0007669"/>
    <property type="project" value="UniProtKB-KW"/>
</dbReference>
<dbReference type="GeneID" id="34465301"/>
<evidence type="ECO:0000313" key="9">
    <source>
        <dbReference type="Proteomes" id="UP000184300"/>
    </source>
</evidence>
<evidence type="ECO:0000256" key="3">
    <source>
        <dbReference type="ARBA" id="ARBA00023125"/>
    </source>
</evidence>
<dbReference type="InterPro" id="IPR001138">
    <property type="entry name" value="Zn2Cys6_DnaBD"/>
</dbReference>
<dbReference type="GO" id="GO:0008270">
    <property type="term" value="F:zinc ion binding"/>
    <property type="evidence" value="ECO:0007669"/>
    <property type="project" value="InterPro"/>
</dbReference>
<gene>
    <name evidence="8" type="ORF">ASPGLDRAFT_66615</name>
</gene>
<dbReference type="Pfam" id="PF04082">
    <property type="entry name" value="Fungal_trans"/>
    <property type="match status" value="1"/>
</dbReference>
<dbReference type="GO" id="GO:0000981">
    <property type="term" value="F:DNA-binding transcription factor activity, RNA polymerase II-specific"/>
    <property type="evidence" value="ECO:0007669"/>
    <property type="project" value="InterPro"/>
</dbReference>
<dbReference type="RefSeq" id="XP_022401074.1">
    <property type="nucleotide sequence ID" value="XM_022549041.1"/>
</dbReference>